<dbReference type="PRINTS" id="PR00853">
    <property type="entry name" value="XPGRADSUPER"/>
</dbReference>
<keyword evidence="12 15" id="KW-0234">DNA repair</keyword>
<dbReference type="SMR" id="A0A6C1DVR5"/>
<dbReference type="EC" id="3.1.-.-" evidence="15"/>
<dbReference type="InterPro" id="IPR023426">
    <property type="entry name" value="Flap_endonuc"/>
</dbReference>
<feature type="coiled-coil region" evidence="16">
    <location>
        <begin position="105"/>
        <end position="132"/>
    </location>
</feature>
<dbReference type="InterPro" id="IPR008918">
    <property type="entry name" value="HhH2"/>
</dbReference>
<protein>
    <recommendedName>
        <fullName evidence="15">Flap endonuclease 1</fullName>
        <shortName evidence="15">FEN-1</shortName>
        <ecNumber evidence="15">3.1.-.-</ecNumber>
    </recommendedName>
    <alternativeName>
        <fullName evidence="15">Flap structure-specific endonuclease 1</fullName>
    </alternativeName>
</protein>
<gene>
    <name evidence="20" type="primary">RAD27_1</name>
    <name evidence="20" type="ORF">GRS66_003056</name>
</gene>
<evidence type="ECO:0000256" key="1">
    <source>
        <dbReference type="ARBA" id="ARBA00004173"/>
    </source>
</evidence>
<dbReference type="EMBL" id="CP048992">
    <property type="protein sequence ID" value="QID80710.1"/>
    <property type="molecule type" value="Genomic_DNA"/>
</dbReference>
<feature type="domain" description="XPG N-terminal" evidence="19">
    <location>
        <begin position="1"/>
        <end position="108"/>
    </location>
</feature>
<proteinExistence type="inferred from homology"/>
<keyword evidence="8 15" id="KW-0378">Hydrolase</keyword>
<evidence type="ECO:0000313" key="21">
    <source>
        <dbReference type="Proteomes" id="UP000501346"/>
    </source>
</evidence>
<evidence type="ECO:0000256" key="8">
    <source>
        <dbReference type="ARBA" id="ARBA00022801"/>
    </source>
</evidence>
<keyword evidence="5 15" id="KW-0479">Metal-binding</keyword>
<dbReference type="PROSITE" id="PS00842">
    <property type="entry name" value="XPG_2"/>
    <property type="match status" value="1"/>
</dbReference>
<comment type="subcellular location">
    <subcellularLocation>
        <location evidence="1 15">Mitochondrion</location>
    </subcellularLocation>
    <subcellularLocation>
        <location evidence="15">Nucleus</location>
        <location evidence="15">Nucleolus</location>
    </subcellularLocation>
    <subcellularLocation>
        <location evidence="15">Nucleus</location>
        <location evidence="15">Nucleoplasm</location>
    </subcellularLocation>
    <text evidence="15">Resides mostly in the nucleoli and relocalizes to the nucleoplasm upon DNA damage.</text>
</comment>
<name>A0A6C1DVR5_SACPS</name>
<sequence length="382" mass="43279">MGIKGLNAIISEHVPSAIRKSDIKSFFGRKVAIDASMSLYQFLIAVRQQDGGQLTNEAGETTSHLMGMFYRTLRMIDNGIKPCYVFDGKPPDLKSHELTKRSSRRVETEKKLAEATTELEKMKQERRLVKVSKEHNEEAQKLLGLMGIPYIIAPTEAEAQCAELAKKGKVYAAASEDMDTLCYRTPFLLRHLTFSEAKKEPIHEIDTELVLRGLDLTIEQFVDLCIMLGCDYCESIRGVGPVTALKLIKTHGSIEKIVEFIESGESNNTKWKIPEDWPYKQARMLFLDPEVIDGNEINLKWSPPKEKELIEYLCDDKKFSEERVKSGISRLKKGLKSGIQGRLDGFFQVVPKTKEQLAAAAKRAQENKKLNKNKNKVTKGRR</sequence>
<dbReference type="GO" id="GO:0005739">
    <property type="term" value="C:mitochondrion"/>
    <property type="evidence" value="ECO:0007669"/>
    <property type="project" value="UniProtKB-SubCell"/>
</dbReference>
<dbReference type="OrthoDB" id="1937206at2759"/>
<dbReference type="GO" id="GO:0017108">
    <property type="term" value="F:5'-flap endonuclease activity"/>
    <property type="evidence" value="ECO:0007669"/>
    <property type="project" value="UniProtKB-UniRule"/>
</dbReference>
<dbReference type="SUPFAM" id="SSF47807">
    <property type="entry name" value="5' to 3' exonuclease, C-terminal subdomain"/>
    <property type="match status" value="1"/>
</dbReference>
<keyword evidence="21" id="KW-1185">Reference proteome</keyword>
<dbReference type="Pfam" id="PF00752">
    <property type="entry name" value="XPG_N"/>
    <property type="match status" value="1"/>
</dbReference>
<dbReference type="Proteomes" id="UP000501346">
    <property type="component" value="Chromosome ScXI"/>
</dbReference>
<evidence type="ECO:0000256" key="14">
    <source>
        <dbReference type="ARBA" id="ARBA00034726"/>
    </source>
</evidence>
<evidence type="ECO:0000256" key="16">
    <source>
        <dbReference type="SAM" id="Coils"/>
    </source>
</evidence>
<keyword evidence="11 15" id="KW-0496">Mitochondrion</keyword>
<dbReference type="GO" id="GO:0008409">
    <property type="term" value="F:5'-3' exonuclease activity"/>
    <property type="evidence" value="ECO:0007669"/>
    <property type="project" value="UniProtKB-UniRule"/>
</dbReference>
<keyword evidence="3 15" id="KW-0235">DNA replication</keyword>
<dbReference type="InterPro" id="IPR006085">
    <property type="entry name" value="XPG_DNA_repair_N"/>
</dbReference>
<keyword evidence="13 15" id="KW-0539">Nucleus</keyword>
<dbReference type="PANTHER" id="PTHR11081:SF9">
    <property type="entry name" value="FLAP ENDONUCLEASE 1"/>
    <property type="match status" value="1"/>
</dbReference>
<dbReference type="Gene3D" id="1.10.150.20">
    <property type="entry name" value="5' to 3' exonuclease, C-terminal subdomain"/>
    <property type="match status" value="1"/>
</dbReference>
<evidence type="ECO:0000256" key="11">
    <source>
        <dbReference type="ARBA" id="ARBA00023128"/>
    </source>
</evidence>
<evidence type="ECO:0000256" key="15">
    <source>
        <dbReference type="HAMAP-Rule" id="MF_03140"/>
    </source>
</evidence>
<dbReference type="PROSITE" id="PS00841">
    <property type="entry name" value="XPG_1"/>
    <property type="match status" value="1"/>
</dbReference>
<dbReference type="InterPro" id="IPR029060">
    <property type="entry name" value="PIN-like_dom_sf"/>
</dbReference>
<dbReference type="GO" id="GO:0005654">
    <property type="term" value="C:nucleoplasm"/>
    <property type="evidence" value="ECO:0007669"/>
    <property type="project" value="UniProtKB-SubCell"/>
</dbReference>
<dbReference type="InterPro" id="IPR006086">
    <property type="entry name" value="XPG-I_dom"/>
</dbReference>
<evidence type="ECO:0000259" key="19">
    <source>
        <dbReference type="SMART" id="SM00485"/>
    </source>
</evidence>
<reference evidence="20 21" key="1">
    <citation type="journal article" date="2019" name="BMC Genomics">
        <title>Chromosome level assembly and comparative genome analysis confirm lager-brewing yeasts originated from a single hybridization.</title>
        <authorList>
            <person name="Salazar A.N."/>
            <person name="Gorter de Vries A.R."/>
            <person name="van den Broek M."/>
            <person name="Brouwers N."/>
            <person name="de la Torre Cortes P."/>
            <person name="Kuijpers N.G.A."/>
            <person name="Daran J.G."/>
            <person name="Abeel T."/>
        </authorList>
    </citation>
    <scope>NUCLEOTIDE SEQUENCE [LARGE SCALE GENOMIC DNA]</scope>
    <source>
        <strain evidence="20 21">CBS 1483</strain>
    </source>
</reference>
<dbReference type="GO" id="GO:0003677">
    <property type="term" value="F:DNA binding"/>
    <property type="evidence" value="ECO:0007669"/>
    <property type="project" value="UniProtKB-UniRule"/>
</dbReference>
<comment type="cofactor">
    <cofactor evidence="15">
        <name>Mg(2+)</name>
        <dbReference type="ChEBI" id="CHEBI:18420"/>
    </cofactor>
    <text evidence="15">Binds 2 magnesium ions per subunit. They probably participate in the reaction catalyzed by the enzyme. May bind an additional third magnesium ion after substrate binding.</text>
</comment>
<keyword evidence="10 15" id="KW-0460">Magnesium</keyword>
<keyword evidence="7 15" id="KW-0227">DNA damage</keyword>
<dbReference type="InterPro" id="IPR036279">
    <property type="entry name" value="5-3_exonuclease_C_sf"/>
</dbReference>
<keyword evidence="16" id="KW-0175">Coiled coil</keyword>
<evidence type="ECO:0000256" key="2">
    <source>
        <dbReference type="ARBA" id="ARBA00022553"/>
    </source>
</evidence>
<dbReference type="Gene3D" id="3.40.50.1010">
    <property type="entry name" value="5'-nuclease"/>
    <property type="match status" value="1"/>
</dbReference>
<dbReference type="GO" id="GO:0006284">
    <property type="term" value="P:base-excision repair"/>
    <property type="evidence" value="ECO:0007669"/>
    <property type="project" value="UniProtKB-UniRule"/>
</dbReference>
<evidence type="ECO:0000256" key="13">
    <source>
        <dbReference type="ARBA" id="ARBA00023242"/>
    </source>
</evidence>
<evidence type="ECO:0000256" key="5">
    <source>
        <dbReference type="ARBA" id="ARBA00022723"/>
    </source>
</evidence>
<organism evidence="20 21">
    <name type="scientific">Saccharomyces pastorianus</name>
    <name type="common">Lager yeast</name>
    <name type="synonym">Saccharomyces cerevisiae x Saccharomyces eubayanus</name>
    <dbReference type="NCBI Taxonomy" id="27292"/>
    <lineage>
        <taxon>Eukaryota</taxon>
        <taxon>Fungi</taxon>
        <taxon>Dikarya</taxon>
        <taxon>Ascomycota</taxon>
        <taxon>Saccharomycotina</taxon>
        <taxon>Saccharomycetes</taxon>
        <taxon>Saccharomycetales</taxon>
        <taxon>Saccharomycetaceae</taxon>
        <taxon>Saccharomyces</taxon>
    </lineage>
</organism>
<evidence type="ECO:0000256" key="10">
    <source>
        <dbReference type="ARBA" id="ARBA00022842"/>
    </source>
</evidence>
<dbReference type="PANTHER" id="PTHR11081">
    <property type="entry name" value="FLAP ENDONUCLEASE FAMILY MEMBER"/>
    <property type="match status" value="1"/>
</dbReference>
<dbReference type="Pfam" id="PF00867">
    <property type="entry name" value="XPG_I"/>
    <property type="match status" value="1"/>
</dbReference>
<feature type="compositionally biased region" description="Basic residues" evidence="17">
    <location>
        <begin position="370"/>
        <end position="382"/>
    </location>
</feature>
<dbReference type="FunFam" id="3.40.50.1010:FF:000003">
    <property type="entry name" value="Flap endonuclease 1"/>
    <property type="match status" value="1"/>
</dbReference>
<dbReference type="InterPro" id="IPR019974">
    <property type="entry name" value="XPG_CS"/>
</dbReference>
<dbReference type="SUPFAM" id="SSF88723">
    <property type="entry name" value="PIN domain-like"/>
    <property type="match status" value="1"/>
</dbReference>
<evidence type="ECO:0000313" key="20">
    <source>
        <dbReference type="EMBL" id="QID80710.1"/>
    </source>
</evidence>
<dbReference type="AlphaFoldDB" id="A0A6C1DVR5"/>
<keyword evidence="9 15" id="KW-0269">Exonuclease</keyword>
<dbReference type="GO" id="GO:0005730">
    <property type="term" value="C:nucleolus"/>
    <property type="evidence" value="ECO:0007669"/>
    <property type="project" value="UniProtKB-SubCell"/>
</dbReference>
<comment type="similarity">
    <text evidence="14 15">Belongs to the XPG/RAD2 endonuclease family. FEN1 subfamily.</text>
</comment>
<keyword evidence="4 15" id="KW-0540">Nuclease</keyword>
<evidence type="ECO:0000259" key="18">
    <source>
        <dbReference type="SMART" id="SM00484"/>
    </source>
</evidence>
<dbReference type="CDD" id="cd09867">
    <property type="entry name" value="PIN_FEN1"/>
    <property type="match status" value="1"/>
</dbReference>
<keyword evidence="2 15" id="KW-0597">Phosphoprotein</keyword>
<dbReference type="GO" id="GO:0043137">
    <property type="term" value="P:DNA replication, removal of RNA primer"/>
    <property type="evidence" value="ECO:0007669"/>
    <property type="project" value="UniProtKB-UniRule"/>
</dbReference>
<evidence type="ECO:0000256" key="3">
    <source>
        <dbReference type="ARBA" id="ARBA00022705"/>
    </source>
</evidence>
<dbReference type="InterPro" id="IPR006084">
    <property type="entry name" value="XPG/Rad2"/>
</dbReference>
<accession>A0A6C1DVR5</accession>
<evidence type="ECO:0000256" key="7">
    <source>
        <dbReference type="ARBA" id="ARBA00022763"/>
    </source>
</evidence>
<feature type="region of interest" description="Disordered" evidence="17">
    <location>
        <begin position="358"/>
        <end position="382"/>
    </location>
</feature>
<feature type="domain" description="XPG-I" evidence="18">
    <location>
        <begin position="144"/>
        <end position="216"/>
    </location>
</feature>
<dbReference type="FunFam" id="1.10.150.20:FF:000009">
    <property type="entry name" value="Flap endonuclease 1"/>
    <property type="match status" value="1"/>
</dbReference>
<dbReference type="CDD" id="cd09907">
    <property type="entry name" value="H3TH_FEN1-Euk"/>
    <property type="match status" value="1"/>
</dbReference>
<dbReference type="SMART" id="SM00279">
    <property type="entry name" value="HhH2"/>
    <property type="match status" value="1"/>
</dbReference>
<evidence type="ECO:0000256" key="12">
    <source>
        <dbReference type="ARBA" id="ARBA00023204"/>
    </source>
</evidence>
<dbReference type="SMART" id="SM00485">
    <property type="entry name" value="XPGN"/>
    <property type="match status" value="1"/>
</dbReference>
<evidence type="ECO:0000256" key="6">
    <source>
        <dbReference type="ARBA" id="ARBA00022759"/>
    </source>
</evidence>
<keyword evidence="6 15" id="KW-0255">Endonuclease</keyword>
<dbReference type="HAMAP" id="MF_00614">
    <property type="entry name" value="Fen"/>
    <property type="match status" value="1"/>
</dbReference>
<evidence type="ECO:0000256" key="9">
    <source>
        <dbReference type="ARBA" id="ARBA00022839"/>
    </source>
</evidence>
<dbReference type="SMART" id="SM00484">
    <property type="entry name" value="XPGI"/>
    <property type="match status" value="1"/>
</dbReference>
<evidence type="ECO:0000256" key="17">
    <source>
        <dbReference type="SAM" id="MobiDB-lite"/>
    </source>
</evidence>
<dbReference type="GO" id="GO:0000287">
    <property type="term" value="F:magnesium ion binding"/>
    <property type="evidence" value="ECO:0007669"/>
    <property type="project" value="UniProtKB-UniRule"/>
</dbReference>
<evidence type="ECO:0000256" key="4">
    <source>
        <dbReference type="ARBA" id="ARBA00022722"/>
    </source>
</evidence>
<comment type="function">
    <text evidence="15">Structure-specific nuclease with 5'-flap endonuclease and 5'-3' exonuclease activities involved in DNA replication and repair. During DNA replication, cleaves the 5'-overhanging flap structure that is generated by displacement synthesis when DNA polymerase encounters the 5'-end of a downstream Okazaki fragment. It enters the flap from the 5'-end and then tracks to cleave the flap base, leaving a nick for ligation. Also involved in the long patch base excision repair (LP-BER) pathway, by cleaving within the apurinic/apyrimidinic (AP) site-terminated flap. Acts as a genome stabilization factor that prevents flaps from equilibrating into structures that lead to duplications and deletions. Also possesses 5'-3' exonuclease activity on nicked or gapped double-stranded DNA, and exhibits RNase H activity. Also involved in replication and repair of rDNA and in repairing mitochondrial DNA.</text>
</comment>